<proteinExistence type="predicted"/>
<dbReference type="Proteomes" id="UP000268162">
    <property type="component" value="Unassembled WGS sequence"/>
</dbReference>
<reference evidence="3" key="1">
    <citation type="journal article" date="2018" name="Nat. Microbiol.">
        <title>Leveraging single-cell genomics to expand the fungal tree of life.</title>
        <authorList>
            <person name="Ahrendt S.R."/>
            <person name="Quandt C.A."/>
            <person name="Ciobanu D."/>
            <person name="Clum A."/>
            <person name="Salamov A."/>
            <person name="Andreopoulos B."/>
            <person name="Cheng J.F."/>
            <person name="Woyke T."/>
            <person name="Pelin A."/>
            <person name="Henrissat B."/>
            <person name="Reynolds N.K."/>
            <person name="Benny G.L."/>
            <person name="Smith M.E."/>
            <person name="James T.Y."/>
            <person name="Grigoriev I.V."/>
        </authorList>
    </citation>
    <scope>NUCLEOTIDE SEQUENCE [LARGE SCALE GENOMIC DNA]</scope>
    <source>
        <strain evidence="3">RSA 468</strain>
    </source>
</reference>
<evidence type="ECO:0000313" key="2">
    <source>
        <dbReference type="EMBL" id="RKP35636.1"/>
    </source>
</evidence>
<feature type="region of interest" description="Disordered" evidence="1">
    <location>
        <begin position="35"/>
        <end position="86"/>
    </location>
</feature>
<accession>A0A4P9ZQ89</accession>
<feature type="compositionally biased region" description="Polar residues" evidence="1">
    <location>
        <begin position="63"/>
        <end position="82"/>
    </location>
</feature>
<feature type="compositionally biased region" description="Polar residues" evidence="1">
    <location>
        <begin position="35"/>
        <end position="48"/>
    </location>
</feature>
<evidence type="ECO:0000256" key="1">
    <source>
        <dbReference type="SAM" id="MobiDB-lite"/>
    </source>
</evidence>
<keyword evidence="3" id="KW-1185">Reference proteome</keyword>
<evidence type="ECO:0000313" key="3">
    <source>
        <dbReference type="Proteomes" id="UP000268162"/>
    </source>
</evidence>
<sequence>MLYRHPSIVGLATFYLGSNLLVLTGLPISANALNNPAWSEPSTSNTPALTGYTGPELVEEDSANSSAPAGQRPNMNHHSSAPSIPPLVNRLTTLPTELLSLIIKYSYNRRSRSELLGSSKVIAMHATSYIERGIEQTYWGLQYNLQKYHNTGSLSHGEIQATFHAWHRLLYHQIAGSLLNLFGNQFKVPMRLFQDSVRSRLNVVRLSTVRELQTLILNFRGNSLLAMNGWQFIDPEKLSRATLIDELPLFALVDSQGDGQGVLEVFKTLTDRSLLKLASQDWPVPSNSKLDRVDLLREWVTIFRDPSADWRAPHVYSHLYGCTAAIMMSRLATTGRDKDLVTFVEGLQVYLNGPWPARFSITASKIQRWALILASVTRQEELLLNLPGVSDVRDAKRLTSSRPLDGKCGLAFELRALELFHSANYLENILNCPPTRFNVLTETGKLIGISHMLFIIEQLRFTDDGGSLRMAVAVLRPEFEDANLTGSADISPWPYYKNLWGLGSQLSDPKLYDQIQRIIAVAYGQHGGEHRFVQAYDILKDSREDFSNR</sequence>
<dbReference type="AlphaFoldDB" id="A0A4P9ZQ89"/>
<protein>
    <submittedName>
        <fullName evidence="2">Uncharacterized protein</fullName>
    </submittedName>
</protein>
<name>A0A4P9ZQ89_9FUNG</name>
<organism evidence="2 3">
    <name type="scientific">Dimargaris cristalligena</name>
    <dbReference type="NCBI Taxonomy" id="215637"/>
    <lineage>
        <taxon>Eukaryota</taxon>
        <taxon>Fungi</taxon>
        <taxon>Fungi incertae sedis</taxon>
        <taxon>Zoopagomycota</taxon>
        <taxon>Kickxellomycotina</taxon>
        <taxon>Dimargaritomycetes</taxon>
        <taxon>Dimargaritales</taxon>
        <taxon>Dimargaritaceae</taxon>
        <taxon>Dimargaris</taxon>
    </lineage>
</organism>
<gene>
    <name evidence="2" type="ORF">BJ085DRAFT_40304</name>
</gene>
<dbReference type="EMBL" id="ML002823">
    <property type="protein sequence ID" value="RKP35636.1"/>
    <property type="molecule type" value="Genomic_DNA"/>
</dbReference>